<dbReference type="InterPro" id="IPR011050">
    <property type="entry name" value="Pectin_lyase_fold/virulence"/>
</dbReference>
<reference evidence="6 7" key="1">
    <citation type="submission" date="2017-05" db="EMBL/GenBank/DDBJ databases">
        <authorList>
            <person name="Varghese N."/>
            <person name="Submissions S."/>
        </authorList>
    </citation>
    <scope>NUCLEOTIDE SEQUENCE [LARGE SCALE GENOMIC DNA]</scope>
    <source>
        <strain evidence="6 7">DSM 25457</strain>
    </source>
</reference>
<keyword evidence="5" id="KW-0732">Signal</keyword>
<dbReference type="SMART" id="SM00710">
    <property type="entry name" value="PbH1"/>
    <property type="match status" value="5"/>
</dbReference>
<proteinExistence type="inferred from homology"/>
<dbReference type="InterPro" id="IPR000743">
    <property type="entry name" value="Glyco_hydro_28"/>
</dbReference>
<evidence type="ECO:0000256" key="1">
    <source>
        <dbReference type="ARBA" id="ARBA00008834"/>
    </source>
</evidence>
<evidence type="ECO:0000256" key="4">
    <source>
        <dbReference type="RuleBase" id="RU361169"/>
    </source>
</evidence>
<dbReference type="SUPFAM" id="SSF51126">
    <property type="entry name" value="Pectin lyase-like"/>
    <property type="match status" value="1"/>
</dbReference>
<dbReference type="InterPro" id="IPR051801">
    <property type="entry name" value="GH28_Enzymes"/>
</dbReference>
<evidence type="ECO:0000256" key="3">
    <source>
        <dbReference type="ARBA" id="ARBA00023295"/>
    </source>
</evidence>
<dbReference type="InterPro" id="IPR006626">
    <property type="entry name" value="PbH1"/>
</dbReference>
<gene>
    <name evidence="6" type="ORF">SAMN06265222_101211</name>
</gene>
<dbReference type="Proteomes" id="UP001158067">
    <property type="component" value="Unassembled WGS sequence"/>
</dbReference>
<accession>A0ABY1PNK3</accession>
<comment type="similarity">
    <text evidence="1 4">Belongs to the glycosyl hydrolase 28 family.</text>
</comment>
<dbReference type="Gene3D" id="2.160.20.10">
    <property type="entry name" value="Single-stranded right-handed beta-helix, Pectin lyase-like"/>
    <property type="match status" value="1"/>
</dbReference>
<organism evidence="6 7">
    <name type="scientific">Neorhodopirellula lusitana</name>
    <dbReference type="NCBI Taxonomy" id="445327"/>
    <lineage>
        <taxon>Bacteria</taxon>
        <taxon>Pseudomonadati</taxon>
        <taxon>Planctomycetota</taxon>
        <taxon>Planctomycetia</taxon>
        <taxon>Pirellulales</taxon>
        <taxon>Pirellulaceae</taxon>
        <taxon>Neorhodopirellula</taxon>
    </lineage>
</organism>
<keyword evidence="3 4" id="KW-0326">Glycosidase</keyword>
<evidence type="ECO:0000256" key="2">
    <source>
        <dbReference type="ARBA" id="ARBA00022801"/>
    </source>
</evidence>
<comment type="caution">
    <text evidence="6">The sequence shown here is derived from an EMBL/GenBank/DDBJ whole genome shotgun (WGS) entry which is preliminary data.</text>
</comment>
<dbReference type="EMBL" id="FXUG01000001">
    <property type="protein sequence ID" value="SMP38911.1"/>
    <property type="molecule type" value="Genomic_DNA"/>
</dbReference>
<dbReference type="InterPro" id="IPR012334">
    <property type="entry name" value="Pectin_lyas_fold"/>
</dbReference>
<evidence type="ECO:0000313" key="7">
    <source>
        <dbReference type="Proteomes" id="UP001158067"/>
    </source>
</evidence>
<sequence length="492" mass="53382">MMNGVNRMLKCFAICLVVLLSGVAGDASGNEGGQYNVREFGAVGDGMTIDTDAIQDAIDACSSAGGGMVRVPTGSFVIGTVHLKNNVTLSLDYRAELLGSQNQKDYPIGNLRPAREGNSECLLYAEDAKNIRLEGLGVIDGRGHPDFFPKRAGPGGKDTRPRLIRFENCQNVTFSGLTYRNPAFWGIHIVDCKEVHFTGVKVRMRNNHSNNDGLDIDACENVLIENCDIISGDDAICLKSTLGPCRNIVVRDCVVSSNTAALKFGTSSFGGFIGVNVSNCYFYDCPMGAIKLQSVDGGRLENVSISRIVMKEVGSPLFIRLGNRGRTYTENTKTGANQGADVRPEGAGVGSIKNVRVSDVVAEVTIEDREKAALAHYKRMKVDPTPGVTAREKSKAGPIMITGIPGHYIEDVVLENIVTTYPGHGTAVDAKREIVEDVARYPEQFFFGVLPSWGAYIRHAKNVQFKNVKMTTLANDARERIVLDDVEQFGDE</sequence>
<evidence type="ECO:0000313" key="6">
    <source>
        <dbReference type="EMBL" id="SMP38911.1"/>
    </source>
</evidence>
<dbReference type="PANTHER" id="PTHR31339">
    <property type="entry name" value="PECTIN LYASE-RELATED"/>
    <property type="match status" value="1"/>
</dbReference>
<keyword evidence="7" id="KW-1185">Reference proteome</keyword>
<dbReference type="PANTHER" id="PTHR31339:SF9">
    <property type="entry name" value="PLASMIN AND FIBRONECTIN-BINDING PROTEIN A"/>
    <property type="match status" value="1"/>
</dbReference>
<evidence type="ECO:0000256" key="5">
    <source>
        <dbReference type="SAM" id="SignalP"/>
    </source>
</evidence>
<feature type="signal peptide" evidence="5">
    <location>
        <begin position="1"/>
        <end position="26"/>
    </location>
</feature>
<dbReference type="RefSeq" id="WP_283431311.1">
    <property type="nucleotide sequence ID" value="NZ_FXUG01000001.1"/>
</dbReference>
<protein>
    <submittedName>
        <fullName evidence="6">Polygalacturonase</fullName>
    </submittedName>
</protein>
<name>A0ABY1PNK3_9BACT</name>
<feature type="chain" id="PRO_5046917855" evidence="5">
    <location>
        <begin position="27"/>
        <end position="492"/>
    </location>
</feature>
<dbReference type="Pfam" id="PF00295">
    <property type="entry name" value="Glyco_hydro_28"/>
    <property type="match status" value="1"/>
</dbReference>
<keyword evidence="2 4" id="KW-0378">Hydrolase</keyword>